<gene>
    <name evidence="1" type="ORF">EDM56_01485</name>
</gene>
<dbReference type="PROSITE" id="PS51273">
    <property type="entry name" value="GATASE_TYPE_1"/>
    <property type="match status" value="1"/>
</dbReference>
<keyword evidence="1" id="KW-0378">Hydrolase</keyword>
<dbReference type="InterPro" id="IPR029062">
    <property type="entry name" value="Class_I_gatase-like"/>
</dbReference>
<dbReference type="Pfam" id="PF07722">
    <property type="entry name" value="Peptidase_C26"/>
    <property type="match status" value="1"/>
</dbReference>
<evidence type="ECO:0000313" key="2">
    <source>
        <dbReference type="Proteomes" id="UP000271031"/>
    </source>
</evidence>
<dbReference type="OrthoDB" id="9813383at2"/>
<sequence length="258" mass="28749">MAKPLIGFTTYYVNPFENSDFRFVPAQDHIMTAVDDPLCIHKAGGIPIALSVIDDESYMDEILDQIDGLYLAGGSDICPSYYGQPYKKGIGSIVPERDAFEIKLLEKAVARKLPILAICRGFQLVNVFFGGTLIQDIQNYYQTDINHSGINGPRWNIAHSVKLQEGTFLRECFGKEELAVNSFHHQIVDALGTGLVVSAQSDDGVIEGFVHSDYPFLVGVQWHPEMMAHVHAEQMEIFRKFVQCAQRGKANEALICHA</sequence>
<dbReference type="EMBL" id="RHHQ01000003">
    <property type="protein sequence ID" value="RNB92397.1"/>
    <property type="molecule type" value="Genomic_DNA"/>
</dbReference>
<reference evidence="1 2" key="1">
    <citation type="submission" date="2018-10" db="EMBL/GenBank/DDBJ databases">
        <title>Phylogenomics of Brevibacillus.</title>
        <authorList>
            <person name="Dunlap C."/>
        </authorList>
    </citation>
    <scope>NUCLEOTIDE SEQUENCE [LARGE SCALE GENOMIC DNA]</scope>
    <source>
        <strain evidence="1 2">JCM 15716</strain>
    </source>
</reference>
<dbReference type="SUPFAM" id="SSF52317">
    <property type="entry name" value="Class I glutamine amidotransferase-like"/>
    <property type="match status" value="1"/>
</dbReference>
<dbReference type="AlphaFoldDB" id="A0A3M8DZI2"/>
<accession>A0A3M8DZI2</accession>
<dbReference type="CDD" id="cd01745">
    <property type="entry name" value="GATase1_2"/>
    <property type="match status" value="1"/>
</dbReference>
<dbReference type="GO" id="GO:0005829">
    <property type="term" value="C:cytosol"/>
    <property type="evidence" value="ECO:0007669"/>
    <property type="project" value="TreeGrafter"/>
</dbReference>
<organism evidence="1 2">
    <name type="scientific">Brevibacillus fluminis</name>
    <dbReference type="NCBI Taxonomy" id="511487"/>
    <lineage>
        <taxon>Bacteria</taxon>
        <taxon>Bacillati</taxon>
        <taxon>Bacillota</taxon>
        <taxon>Bacilli</taxon>
        <taxon>Bacillales</taxon>
        <taxon>Paenibacillaceae</taxon>
        <taxon>Brevibacillus</taxon>
    </lineage>
</organism>
<dbReference type="Proteomes" id="UP000271031">
    <property type="component" value="Unassembled WGS sequence"/>
</dbReference>
<dbReference type="RefSeq" id="WP_122916102.1">
    <property type="nucleotide sequence ID" value="NZ_RHHQ01000003.1"/>
</dbReference>
<dbReference type="PANTHER" id="PTHR43235">
    <property type="entry name" value="GLUTAMINE AMIDOTRANSFERASE PB2B2.05-RELATED"/>
    <property type="match status" value="1"/>
</dbReference>
<protein>
    <submittedName>
        <fullName evidence="1">Gamma-glutamyl-gamma-aminobutyrate hydrolase family protein</fullName>
    </submittedName>
</protein>
<name>A0A3M8DZI2_9BACL</name>
<dbReference type="GO" id="GO:0033969">
    <property type="term" value="F:gamma-glutamyl-gamma-aminobutyrate hydrolase activity"/>
    <property type="evidence" value="ECO:0007669"/>
    <property type="project" value="TreeGrafter"/>
</dbReference>
<comment type="caution">
    <text evidence="1">The sequence shown here is derived from an EMBL/GenBank/DDBJ whole genome shotgun (WGS) entry which is preliminary data.</text>
</comment>
<dbReference type="PANTHER" id="PTHR43235:SF1">
    <property type="entry name" value="GLUTAMINE AMIDOTRANSFERASE PB2B2.05-RELATED"/>
    <property type="match status" value="1"/>
</dbReference>
<dbReference type="InterPro" id="IPR011697">
    <property type="entry name" value="Peptidase_C26"/>
</dbReference>
<dbReference type="GO" id="GO:0006598">
    <property type="term" value="P:polyamine catabolic process"/>
    <property type="evidence" value="ECO:0007669"/>
    <property type="project" value="TreeGrafter"/>
</dbReference>
<keyword evidence="2" id="KW-1185">Reference proteome</keyword>
<dbReference type="Gene3D" id="3.40.50.880">
    <property type="match status" value="1"/>
</dbReference>
<evidence type="ECO:0000313" key="1">
    <source>
        <dbReference type="EMBL" id="RNB92397.1"/>
    </source>
</evidence>
<proteinExistence type="predicted"/>
<dbReference type="InterPro" id="IPR044668">
    <property type="entry name" value="PuuD-like"/>
</dbReference>